<evidence type="ECO:0000256" key="1">
    <source>
        <dbReference type="ARBA" id="ARBA00001946"/>
    </source>
</evidence>
<protein>
    <recommendedName>
        <fullName evidence="13">8-oxo-dGTP diphosphatase</fullName>
        <ecNumber evidence="12">3.6.1.55</ecNumber>
    </recommendedName>
    <alternativeName>
        <fullName evidence="16">7,8-dihydro-8-oxoguanine-triphosphatase</fullName>
    </alternativeName>
    <alternativeName>
        <fullName evidence="15">Mutator protein MutT</fullName>
    </alternativeName>
    <alternativeName>
        <fullName evidence="14">dGTP pyrophosphohydrolase</fullName>
    </alternativeName>
</protein>
<dbReference type="PRINTS" id="PR00502">
    <property type="entry name" value="NUDIXFAMILY"/>
</dbReference>
<feature type="domain" description="Nudix hydrolase" evidence="19">
    <location>
        <begin position="10"/>
        <end position="135"/>
    </location>
</feature>
<gene>
    <name evidence="20" type="primary">mutT</name>
    <name evidence="20" type="ORF">SHEWBE_0897</name>
</gene>
<dbReference type="InterPro" id="IPR003561">
    <property type="entry name" value="Mutator_MutT"/>
</dbReference>
<dbReference type="OrthoDB" id="9810648at2"/>
<evidence type="ECO:0000256" key="11">
    <source>
        <dbReference type="ARBA" id="ARBA00036904"/>
    </source>
</evidence>
<evidence type="ECO:0000256" key="14">
    <source>
        <dbReference type="ARBA" id="ARBA00041592"/>
    </source>
</evidence>
<dbReference type="GO" id="GO:0006260">
    <property type="term" value="P:DNA replication"/>
    <property type="evidence" value="ECO:0007669"/>
    <property type="project" value="UniProtKB-KW"/>
</dbReference>
<accession>A0A330LX81</accession>
<evidence type="ECO:0000313" key="21">
    <source>
        <dbReference type="Proteomes" id="UP000250123"/>
    </source>
</evidence>
<keyword evidence="7" id="KW-0378">Hydrolase</keyword>
<dbReference type="GO" id="GO:0008413">
    <property type="term" value="F:8-oxo-7,8-dihydroguanosine triphosphate pyrophosphatase activity"/>
    <property type="evidence" value="ECO:0007669"/>
    <property type="project" value="InterPro"/>
</dbReference>
<evidence type="ECO:0000256" key="13">
    <source>
        <dbReference type="ARBA" id="ARBA00040794"/>
    </source>
</evidence>
<dbReference type="InterPro" id="IPR020084">
    <property type="entry name" value="NUDIX_hydrolase_CS"/>
</dbReference>
<evidence type="ECO:0000313" key="20">
    <source>
        <dbReference type="EMBL" id="SQH74866.1"/>
    </source>
</evidence>
<organism evidence="20 21">
    <name type="scientific">Shewanella benthica</name>
    <dbReference type="NCBI Taxonomy" id="43661"/>
    <lineage>
        <taxon>Bacteria</taxon>
        <taxon>Pseudomonadati</taxon>
        <taxon>Pseudomonadota</taxon>
        <taxon>Gammaproteobacteria</taxon>
        <taxon>Alteromonadales</taxon>
        <taxon>Shewanellaceae</taxon>
        <taxon>Shewanella</taxon>
    </lineage>
</organism>
<evidence type="ECO:0000256" key="10">
    <source>
        <dbReference type="ARBA" id="ARBA00035861"/>
    </source>
</evidence>
<evidence type="ECO:0000256" key="3">
    <source>
        <dbReference type="ARBA" id="ARBA00022457"/>
    </source>
</evidence>
<dbReference type="PANTHER" id="PTHR47707:SF1">
    <property type="entry name" value="NUDIX HYDROLASE FAMILY PROTEIN"/>
    <property type="match status" value="1"/>
</dbReference>
<keyword evidence="9" id="KW-0234">DNA repair</keyword>
<dbReference type="GO" id="GO:0044715">
    <property type="term" value="F:8-oxo-dGDP phosphatase activity"/>
    <property type="evidence" value="ECO:0007669"/>
    <property type="project" value="TreeGrafter"/>
</dbReference>
<dbReference type="CDD" id="cd03425">
    <property type="entry name" value="NUDIX_MutT_NudA_like"/>
    <property type="match status" value="1"/>
</dbReference>
<evidence type="ECO:0000256" key="9">
    <source>
        <dbReference type="ARBA" id="ARBA00023204"/>
    </source>
</evidence>
<comment type="catalytic activity">
    <reaction evidence="11">
        <text>8-oxo-GTP + H2O = 8-oxo-GMP + diphosphate + H(+)</text>
        <dbReference type="Rhea" id="RHEA:67616"/>
        <dbReference type="ChEBI" id="CHEBI:15377"/>
        <dbReference type="ChEBI" id="CHEBI:15378"/>
        <dbReference type="ChEBI" id="CHEBI:33019"/>
        <dbReference type="ChEBI" id="CHEBI:143553"/>
        <dbReference type="ChEBI" id="CHEBI:145694"/>
    </reaction>
</comment>
<evidence type="ECO:0000256" key="8">
    <source>
        <dbReference type="ARBA" id="ARBA00022842"/>
    </source>
</evidence>
<feature type="binding site" evidence="17">
    <location>
        <position position="35"/>
    </location>
    <ligand>
        <name>8-oxo-dGTP</name>
        <dbReference type="ChEBI" id="CHEBI:77896"/>
    </ligand>
</feature>
<evidence type="ECO:0000256" key="18">
    <source>
        <dbReference type="PIRSR" id="PIRSR603561-2"/>
    </source>
</evidence>
<comment type="catalytic activity">
    <reaction evidence="10">
        <text>8-oxo-dGTP + H2O = 8-oxo-dGMP + diphosphate + H(+)</text>
        <dbReference type="Rhea" id="RHEA:31575"/>
        <dbReference type="ChEBI" id="CHEBI:15377"/>
        <dbReference type="ChEBI" id="CHEBI:15378"/>
        <dbReference type="ChEBI" id="CHEBI:33019"/>
        <dbReference type="ChEBI" id="CHEBI:63224"/>
        <dbReference type="ChEBI" id="CHEBI:77896"/>
        <dbReference type="EC" id="3.6.1.55"/>
    </reaction>
</comment>
<dbReference type="GO" id="GO:0006281">
    <property type="term" value="P:DNA repair"/>
    <property type="evidence" value="ECO:0007669"/>
    <property type="project" value="UniProtKB-KW"/>
</dbReference>
<feature type="binding site" evidence="18">
    <location>
        <position position="64"/>
    </location>
    <ligand>
        <name>Mg(2+)</name>
        <dbReference type="ChEBI" id="CHEBI:18420"/>
    </ligand>
</feature>
<evidence type="ECO:0000256" key="4">
    <source>
        <dbReference type="ARBA" id="ARBA00022705"/>
    </source>
</evidence>
<dbReference type="InterPro" id="IPR029119">
    <property type="entry name" value="MutY_C"/>
</dbReference>
<evidence type="ECO:0000256" key="16">
    <source>
        <dbReference type="ARBA" id="ARBA00042798"/>
    </source>
</evidence>
<dbReference type="InterPro" id="IPR015797">
    <property type="entry name" value="NUDIX_hydrolase-like_dom_sf"/>
</dbReference>
<dbReference type="InterPro" id="IPR000086">
    <property type="entry name" value="NUDIX_hydrolase_dom"/>
</dbReference>
<dbReference type="GO" id="GO:0046872">
    <property type="term" value="F:metal ion binding"/>
    <property type="evidence" value="ECO:0007669"/>
    <property type="project" value="UniProtKB-KW"/>
</dbReference>
<dbReference type="AlphaFoldDB" id="A0A330LX81"/>
<keyword evidence="3" id="KW-0515">Mutator protein</keyword>
<feature type="binding site" evidence="18">
    <location>
        <position position="44"/>
    </location>
    <ligand>
        <name>Mg(2+)</name>
        <dbReference type="ChEBI" id="CHEBI:18420"/>
    </ligand>
</feature>
<dbReference type="Proteomes" id="UP000250123">
    <property type="component" value="Chromosome SHEWBE"/>
</dbReference>
<dbReference type="PROSITE" id="PS51462">
    <property type="entry name" value="NUDIX"/>
    <property type="match status" value="1"/>
</dbReference>
<proteinExistence type="inferred from homology"/>
<feature type="binding site" evidence="17">
    <location>
        <begin position="41"/>
        <end position="44"/>
    </location>
    <ligand>
        <name>8-oxo-dGTP</name>
        <dbReference type="ChEBI" id="CHEBI:77896"/>
    </ligand>
</feature>
<evidence type="ECO:0000256" key="12">
    <source>
        <dbReference type="ARBA" id="ARBA00038905"/>
    </source>
</evidence>
<evidence type="ECO:0000256" key="5">
    <source>
        <dbReference type="ARBA" id="ARBA00022723"/>
    </source>
</evidence>
<dbReference type="InterPro" id="IPR047127">
    <property type="entry name" value="MutT-like"/>
</dbReference>
<dbReference type="PROSITE" id="PS00893">
    <property type="entry name" value="NUDIX_BOX"/>
    <property type="match status" value="1"/>
</dbReference>
<name>A0A330LX81_9GAMM</name>
<evidence type="ECO:0000256" key="17">
    <source>
        <dbReference type="PIRSR" id="PIRSR603561-1"/>
    </source>
</evidence>
<dbReference type="EC" id="3.6.1.55" evidence="12"/>
<evidence type="ECO:0000256" key="15">
    <source>
        <dbReference type="ARBA" id="ARBA00041979"/>
    </source>
</evidence>
<dbReference type="GO" id="GO:0044716">
    <property type="term" value="F:8-oxo-GDP phosphatase activity"/>
    <property type="evidence" value="ECO:0007669"/>
    <property type="project" value="TreeGrafter"/>
</dbReference>
<dbReference type="FunFam" id="3.90.79.10:FF:000014">
    <property type="entry name" value="8-oxo-dGTP diphosphatase MutT"/>
    <property type="match status" value="1"/>
</dbReference>
<sequence>MSVSIAKSQRIHVAVGVIMNAENQILLAKRLDHLHQGGKWEFPGGKVEQGESVSQALTRELKEEVDLTITDTSSLMSISHDYPDKQVLLDIHWVTCFTGEAHGLEGQEVKWVAKSDLPDYDFPEANKPIIDKILETAHFVR</sequence>
<evidence type="ECO:0000256" key="6">
    <source>
        <dbReference type="ARBA" id="ARBA00022763"/>
    </source>
</evidence>
<evidence type="ECO:0000256" key="7">
    <source>
        <dbReference type="ARBA" id="ARBA00022801"/>
    </source>
</evidence>
<dbReference type="NCBIfam" id="TIGR00586">
    <property type="entry name" value="mutt"/>
    <property type="match status" value="1"/>
</dbReference>
<dbReference type="SUPFAM" id="SSF55811">
    <property type="entry name" value="Nudix"/>
    <property type="match status" value="1"/>
</dbReference>
<dbReference type="KEGG" id="sbk:SHEWBE_0897"/>
<comment type="similarity">
    <text evidence="2">Belongs to the Nudix hydrolase family.</text>
</comment>
<dbReference type="Gene3D" id="3.90.79.10">
    <property type="entry name" value="Nucleoside Triphosphate Pyrophosphohydrolase"/>
    <property type="match status" value="1"/>
</dbReference>
<comment type="cofactor">
    <cofactor evidence="1 18">
        <name>Mg(2+)</name>
        <dbReference type="ChEBI" id="CHEBI:18420"/>
    </cofactor>
</comment>
<feature type="binding site" evidence="17">
    <location>
        <position position="126"/>
    </location>
    <ligand>
        <name>8-oxo-dGTP</name>
        <dbReference type="ChEBI" id="CHEBI:77896"/>
    </ligand>
</feature>
<dbReference type="GO" id="GO:0035539">
    <property type="term" value="F:8-oxo-7,8-dihydrodeoxyguanosine triphosphate pyrophosphatase activity"/>
    <property type="evidence" value="ECO:0007669"/>
    <property type="project" value="UniProtKB-EC"/>
</dbReference>
<reference evidence="21" key="1">
    <citation type="submission" date="2018-06" db="EMBL/GenBank/DDBJ databases">
        <authorList>
            <person name="Cea G.-C."/>
            <person name="William W."/>
        </authorList>
    </citation>
    <scope>NUCLEOTIDE SEQUENCE [LARGE SCALE GENOMIC DNA]</scope>
    <source>
        <strain evidence="21">DB21MT-2</strain>
    </source>
</reference>
<keyword evidence="5 18" id="KW-0479">Metal-binding</keyword>
<evidence type="ECO:0000259" key="19">
    <source>
        <dbReference type="PROSITE" id="PS51462"/>
    </source>
</evidence>
<keyword evidence="8 18" id="KW-0460">Magnesium</keyword>
<keyword evidence="4" id="KW-0235">DNA replication</keyword>
<keyword evidence="6" id="KW-0227">DNA damage</keyword>
<dbReference type="Pfam" id="PF14815">
    <property type="entry name" value="NUDIX_4"/>
    <property type="match status" value="1"/>
</dbReference>
<dbReference type="PANTHER" id="PTHR47707">
    <property type="entry name" value="8-OXO-DGTP DIPHOSPHATASE"/>
    <property type="match status" value="1"/>
</dbReference>
<dbReference type="EMBL" id="LS483452">
    <property type="protein sequence ID" value="SQH74866.1"/>
    <property type="molecule type" value="Genomic_DNA"/>
</dbReference>
<feature type="binding site" evidence="17">
    <location>
        <position position="30"/>
    </location>
    <ligand>
        <name>8-oxo-dGTP</name>
        <dbReference type="ChEBI" id="CHEBI:77896"/>
    </ligand>
</feature>
<dbReference type="InterPro" id="IPR020476">
    <property type="entry name" value="Nudix_hydrolase"/>
</dbReference>
<evidence type="ECO:0000256" key="2">
    <source>
        <dbReference type="ARBA" id="ARBA00005582"/>
    </source>
</evidence>